<dbReference type="EMBL" id="CP024770">
    <property type="protein sequence ID" value="QGY32432.1"/>
    <property type="molecule type" value="Genomic_DNA"/>
</dbReference>
<proteinExistence type="predicted"/>
<name>A0A6B9G6W4_PANCY</name>
<dbReference type="Proteomes" id="UP000502005">
    <property type="component" value="Plasmid pNE1B"/>
</dbReference>
<dbReference type="Pfam" id="PF18050">
    <property type="entry name" value="Cyclophil_like2"/>
    <property type="match status" value="1"/>
</dbReference>
<dbReference type="SUPFAM" id="SSF50891">
    <property type="entry name" value="Cyclophilin-like"/>
    <property type="match status" value="1"/>
</dbReference>
<accession>A0A6B9G6W4</accession>
<feature type="domain" description="Cyclophilin-like" evidence="1">
    <location>
        <begin position="10"/>
        <end position="108"/>
    </location>
</feature>
<organism evidence="2 3">
    <name type="scientific">Pantoea cypripedii</name>
    <name type="common">Pectobacterium cypripedii</name>
    <name type="synonym">Erwinia cypripedii</name>
    <dbReference type="NCBI Taxonomy" id="55209"/>
    <lineage>
        <taxon>Bacteria</taxon>
        <taxon>Pseudomonadati</taxon>
        <taxon>Pseudomonadota</taxon>
        <taxon>Gammaproteobacteria</taxon>
        <taxon>Enterobacterales</taxon>
        <taxon>Erwiniaceae</taxon>
        <taxon>Pantoea</taxon>
    </lineage>
</organism>
<gene>
    <name evidence="2" type="ORF">CUN67_26010</name>
</gene>
<geneLocation type="plasmid" evidence="3">
    <name>pne1b</name>
</geneLocation>
<protein>
    <recommendedName>
        <fullName evidence="1">Cyclophilin-like domain-containing protein</fullName>
    </recommendedName>
</protein>
<keyword evidence="2" id="KW-0614">Plasmid</keyword>
<dbReference type="InterPro" id="IPR029000">
    <property type="entry name" value="Cyclophilin-like_dom_sf"/>
</dbReference>
<dbReference type="Gene3D" id="2.40.100.20">
    <property type="match status" value="1"/>
</dbReference>
<evidence type="ECO:0000313" key="2">
    <source>
        <dbReference type="EMBL" id="QGY32432.1"/>
    </source>
</evidence>
<dbReference type="AlphaFoldDB" id="A0A6B9G6W4"/>
<sequence>MTAQTKINIAIAGQNVHVALDDTPAARAFIAQLPLTLRFEDYGTTEKISYLPNKLTTEGEPPGYTPVTGDFSYYAPWGNIAVFLKDFSYSRGLVRLGHIESGLEVMNQKGEHEGIVTLLK</sequence>
<evidence type="ECO:0000313" key="3">
    <source>
        <dbReference type="Proteomes" id="UP000502005"/>
    </source>
</evidence>
<dbReference type="InterPro" id="IPR041183">
    <property type="entry name" value="Cyclophilin-like"/>
</dbReference>
<reference evidence="2 3" key="1">
    <citation type="submission" date="2017-11" db="EMBL/GenBank/DDBJ databases">
        <title>Genome sequence of Pantoea cypripedii NE1.</title>
        <authorList>
            <person name="Nascimento F.X."/>
        </authorList>
    </citation>
    <scope>NUCLEOTIDE SEQUENCE [LARGE SCALE GENOMIC DNA]</scope>
    <source>
        <strain evidence="2 3">NE1</strain>
        <plasmid evidence="3">pne1b</plasmid>
    </source>
</reference>
<dbReference type="RefSeq" id="WP_208718321.1">
    <property type="nucleotide sequence ID" value="NZ_CP024770.1"/>
</dbReference>
<evidence type="ECO:0000259" key="1">
    <source>
        <dbReference type="Pfam" id="PF18050"/>
    </source>
</evidence>